<feature type="transmembrane region" description="Helical" evidence="6">
    <location>
        <begin position="12"/>
        <end position="31"/>
    </location>
</feature>
<keyword evidence="2" id="KW-1003">Cell membrane</keyword>
<evidence type="ECO:0000256" key="2">
    <source>
        <dbReference type="ARBA" id="ARBA00022475"/>
    </source>
</evidence>
<evidence type="ECO:0008006" key="9">
    <source>
        <dbReference type="Google" id="ProtNLM"/>
    </source>
</evidence>
<keyword evidence="4 6" id="KW-1133">Transmembrane helix</keyword>
<dbReference type="GO" id="GO:0005886">
    <property type="term" value="C:plasma membrane"/>
    <property type="evidence" value="ECO:0007669"/>
    <property type="project" value="UniProtKB-SubCell"/>
</dbReference>
<evidence type="ECO:0000256" key="5">
    <source>
        <dbReference type="ARBA" id="ARBA00023136"/>
    </source>
</evidence>
<keyword evidence="8" id="KW-1185">Reference proteome</keyword>
<dbReference type="RefSeq" id="WP_068578484.1">
    <property type="nucleotide sequence ID" value="NZ_CP015193.1"/>
</dbReference>
<proteinExistence type="predicted"/>
<dbReference type="AlphaFoldDB" id="A0A2Z2N9E3"/>
<accession>A0A2Z2N9E3</accession>
<evidence type="ECO:0000256" key="1">
    <source>
        <dbReference type="ARBA" id="ARBA00004651"/>
    </source>
</evidence>
<dbReference type="GeneID" id="33322447"/>
<dbReference type="InterPro" id="IPR020948">
    <property type="entry name" value="P_starv_induced_PsiE-like"/>
</dbReference>
<protein>
    <recommendedName>
        <fullName evidence="9">Phosphate-starvation-inducible E</fullName>
    </recommendedName>
</protein>
<dbReference type="EMBL" id="CP015193">
    <property type="protein sequence ID" value="ASJ16960.1"/>
    <property type="molecule type" value="Genomic_DNA"/>
</dbReference>
<name>A0A2Z2N9E3_9EURY</name>
<evidence type="ECO:0000313" key="7">
    <source>
        <dbReference type="EMBL" id="ASJ16960.1"/>
    </source>
</evidence>
<dbReference type="OrthoDB" id="86341at2157"/>
<feature type="transmembrane region" description="Helical" evidence="6">
    <location>
        <begin position="51"/>
        <end position="68"/>
    </location>
</feature>
<dbReference type="Proteomes" id="UP000250189">
    <property type="component" value="Chromosome"/>
</dbReference>
<reference evidence="7 8" key="1">
    <citation type="submission" date="2016-04" db="EMBL/GenBank/DDBJ databases">
        <title>Complete genome sequence of Thermococcus chitonophagus type strain GC74.</title>
        <authorList>
            <person name="Oger P.M."/>
        </authorList>
    </citation>
    <scope>NUCLEOTIDE SEQUENCE [LARGE SCALE GENOMIC DNA]</scope>
    <source>
        <strain evidence="7 8">GC74</strain>
    </source>
</reference>
<evidence type="ECO:0000256" key="6">
    <source>
        <dbReference type="SAM" id="Phobius"/>
    </source>
</evidence>
<keyword evidence="3 6" id="KW-0812">Transmembrane</keyword>
<evidence type="ECO:0000313" key="8">
    <source>
        <dbReference type="Proteomes" id="UP000250189"/>
    </source>
</evidence>
<evidence type="ECO:0000256" key="4">
    <source>
        <dbReference type="ARBA" id="ARBA00022989"/>
    </source>
</evidence>
<organism evidence="7 8">
    <name type="scientific">Thermococcus chitonophagus</name>
    <dbReference type="NCBI Taxonomy" id="54262"/>
    <lineage>
        <taxon>Archaea</taxon>
        <taxon>Methanobacteriati</taxon>
        <taxon>Methanobacteriota</taxon>
        <taxon>Thermococci</taxon>
        <taxon>Thermococcales</taxon>
        <taxon>Thermococcaceae</taxon>
        <taxon>Thermococcus</taxon>
    </lineage>
</organism>
<feature type="transmembrane region" description="Helical" evidence="6">
    <location>
        <begin position="98"/>
        <end position="116"/>
    </location>
</feature>
<evidence type="ECO:0000256" key="3">
    <source>
        <dbReference type="ARBA" id="ARBA00022692"/>
    </source>
</evidence>
<gene>
    <name evidence="7" type="ORF">A3L04_07670</name>
</gene>
<dbReference type="Pfam" id="PF06146">
    <property type="entry name" value="PsiE"/>
    <property type="match status" value="1"/>
</dbReference>
<comment type="subcellular location">
    <subcellularLocation>
        <location evidence="1">Cell membrane</location>
        <topology evidence="1">Multi-pass membrane protein</topology>
    </subcellularLocation>
</comment>
<keyword evidence="5 6" id="KW-0472">Membrane</keyword>
<sequence length="125" mass="14168">MRGSIVSVLTSVFDIIVALLEIVVIGFISVALYKTVIHLLSGNLELALENFLLVLILLEMYELLSLYLREHHVSMRRIAELGIMAIVRKIMIGKMYDFKVLIGFSAVIFVLGWIYVNLTKDNPND</sequence>